<reference evidence="8" key="1">
    <citation type="journal article" date="2013" name="Genome Biol.">
        <title>Draft genome of the mountain pine beetle, Dendroctonus ponderosae Hopkins, a major forest pest.</title>
        <authorList>
            <person name="Keeling C.I."/>
            <person name="Yuen M.M."/>
            <person name="Liao N.Y."/>
            <person name="Docking T.R."/>
            <person name="Chan S.K."/>
            <person name="Taylor G.A."/>
            <person name="Palmquist D.L."/>
            <person name="Jackman S.D."/>
            <person name="Nguyen A."/>
            <person name="Li M."/>
            <person name="Henderson H."/>
            <person name="Janes J.K."/>
            <person name="Zhao Y."/>
            <person name="Pandoh P."/>
            <person name="Moore R."/>
            <person name="Sperling F.A."/>
            <person name="Huber D.P."/>
            <person name="Birol I."/>
            <person name="Jones S.J."/>
            <person name="Bohlmann J."/>
        </authorList>
    </citation>
    <scope>NUCLEOTIDE SEQUENCE</scope>
</reference>
<dbReference type="GO" id="GO:0008270">
    <property type="term" value="F:zinc ion binding"/>
    <property type="evidence" value="ECO:0007669"/>
    <property type="project" value="UniProtKB-KW"/>
</dbReference>
<feature type="domain" description="C2H2-type" evidence="6">
    <location>
        <begin position="198"/>
        <end position="221"/>
    </location>
</feature>
<dbReference type="EnsemblMetazoa" id="XM_019900151.1">
    <property type="protein sequence ID" value="XP_019755710.1"/>
    <property type="gene ID" value="LOC109534466"/>
</dbReference>
<protein>
    <recommendedName>
        <fullName evidence="6">C2H2-type domain-containing protein</fullName>
    </recommendedName>
</protein>
<dbReference type="Proteomes" id="UP000019118">
    <property type="component" value="Unassembled WGS sequence"/>
</dbReference>
<dbReference type="InterPro" id="IPR013087">
    <property type="entry name" value="Znf_C2H2_type"/>
</dbReference>
<evidence type="ECO:0000256" key="3">
    <source>
        <dbReference type="ARBA" id="ARBA00022771"/>
    </source>
</evidence>
<dbReference type="SUPFAM" id="SSF57667">
    <property type="entry name" value="beta-beta-alpha zinc fingers"/>
    <property type="match status" value="1"/>
</dbReference>
<keyword evidence="2" id="KW-0677">Repeat</keyword>
<evidence type="ECO:0000313" key="7">
    <source>
        <dbReference type="EnsemblMetazoa" id="XP_019768161.1"/>
    </source>
</evidence>
<dbReference type="GeneID" id="109534466"/>
<keyword evidence="8" id="KW-1185">Reference proteome</keyword>
<dbReference type="SMART" id="SM00355">
    <property type="entry name" value="ZnF_C2H2"/>
    <property type="match status" value="6"/>
</dbReference>
<dbReference type="KEGG" id="dpa:109534466"/>
<evidence type="ECO:0000259" key="6">
    <source>
        <dbReference type="PROSITE" id="PS50157"/>
    </source>
</evidence>
<evidence type="ECO:0000256" key="2">
    <source>
        <dbReference type="ARBA" id="ARBA00022737"/>
    </source>
</evidence>
<dbReference type="GeneID" id="109543079"/>
<dbReference type="PANTHER" id="PTHR24379:SF121">
    <property type="entry name" value="C2H2-TYPE DOMAIN-CONTAINING PROTEIN"/>
    <property type="match status" value="1"/>
</dbReference>
<dbReference type="EnsemblMetazoa" id="XM_019912602.1">
    <property type="protein sequence ID" value="XP_019768161.1"/>
    <property type="gene ID" value="LOC109543079"/>
</dbReference>
<dbReference type="PROSITE" id="PS50157">
    <property type="entry name" value="ZINC_FINGER_C2H2_2"/>
    <property type="match status" value="1"/>
</dbReference>
<keyword evidence="1" id="KW-0479">Metal-binding</keyword>
<evidence type="ECO:0000256" key="4">
    <source>
        <dbReference type="ARBA" id="ARBA00022833"/>
    </source>
</evidence>
<accession>A0AAR5Q4W2</accession>
<keyword evidence="4" id="KW-0862">Zinc</keyword>
<reference evidence="7" key="2">
    <citation type="submission" date="2024-08" db="UniProtKB">
        <authorList>
            <consortium name="EnsemblMetazoa"/>
        </authorList>
    </citation>
    <scope>IDENTIFICATION</scope>
</reference>
<sequence length="349" mass="40867">MDTNINNESRQAPIYEENQLLNIFHSTIKEEPYEDEEYTRGVDSVDRLFNNNEVFIKNESIAVEEWHHIKEEFEEMCETSHSGGNVGENIENSLSGADDSTSLSSFDYSLMKKEVDIDLHEIKSEPDLSEDEADDIFSCSFCRFKTSSELSLRKHQLLHDPSKLLWHYCSKCSYRTKAIAHMKRHTATHLPSGECEFFICAICDSKFKQKCTLKRHLHYVHGDLFRKQKSQLDQNDQKFDCKECSYSTFKKGLFMAHLDKHKNTNDISGLYICDICSFTTKYRRNLRAHLETHKECTQLKVYKCSICKFQTRLGYCLKRHFLSKKHLLKVGQLDTYSPRSLKMKQEKNS</sequence>
<evidence type="ECO:0000256" key="5">
    <source>
        <dbReference type="PROSITE-ProRule" id="PRU00042"/>
    </source>
</evidence>
<dbReference type="KEGG" id="dpa:109543079"/>
<evidence type="ECO:0000313" key="8">
    <source>
        <dbReference type="Proteomes" id="UP000019118"/>
    </source>
</evidence>
<dbReference type="AlphaFoldDB" id="A0AAR5Q4W2"/>
<dbReference type="PANTHER" id="PTHR24379">
    <property type="entry name" value="KRAB AND ZINC FINGER DOMAIN-CONTAINING"/>
    <property type="match status" value="1"/>
</dbReference>
<proteinExistence type="predicted"/>
<dbReference type="PROSITE" id="PS00028">
    <property type="entry name" value="ZINC_FINGER_C2H2_1"/>
    <property type="match status" value="1"/>
</dbReference>
<dbReference type="Gene3D" id="3.30.160.60">
    <property type="entry name" value="Classic Zinc Finger"/>
    <property type="match status" value="3"/>
</dbReference>
<dbReference type="InterPro" id="IPR036236">
    <property type="entry name" value="Znf_C2H2_sf"/>
</dbReference>
<name>A0AAR5Q4W2_DENPD</name>
<keyword evidence="3 5" id="KW-0863">Zinc-finger</keyword>
<organism evidence="7 8">
    <name type="scientific">Dendroctonus ponderosae</name>
    <name type="common">Mountain pine beetle</name>
    <dbReference type="NCBI Taxonomy" id="77166"/>
    <lineage>
        <taxon>Eukaryota</taxon>
        <taxon>Metazoa</taxon>
        <taxon>Ecdysozoa</taxon>
        <taxon>Arthropoda</taxon>
        <taxon>Hexapoda</taxon>
        <taxon>Insecta</taxon>
        <taxon>Pterygota</taxon>
        <taxon>Neoptera</taxon>
        <taxon>Endopterygota</taxon>
        <taxon>Coleoptera</taxon>
        <taxon>Polyphaga</taxon>
        <taxon>Cucujiformia</taxon>
        <taxon>Curculionidae</taxon>
        <taxon>Scolytinae</taxon>
        <taxon>Dendroctonus</taxon>
    </lineage>
</organism>
<evidence type="ECO:0000256" key="1">
    <source>
        <dbReference type="ARBA" id="ARBA00022723"/>
    </source>
</evidence>